<evidence type="ECO:0000313" key="1">
    <source>
        <dbReference type="EMBL" id="SBW05364.1"/>
    </source>
</evidence>
<gene>
    <name evidence="1" type="ORF">KL86DYS1_31093</name>
</gene>
<organism evidence="1">
    <name type="scientific">uncultured Dysgonomonas sp</name>
    <dbReference type="NCBI Taxonomy" id="206096"/>
    <lineage>
        <taxon>Bacteria</taxon>
        <taxon>Pseudomonadati</taxon>
        <taxon>Bacteroidota</taxon>
        <taxon>Bacteroidia</taxon>
        <taxon>Bacteroidales</taxon>
        <taxon>Dysgonomonadaceae</taxon>
        <taxon>Dysgonomonas</taxon>
        <taxon>environmental samples</taxon>
    </lineage>
</organism>
<reference evidence="1" key="1">
    <citation type="submission" date="2016-04" db="EMBL/GenBank/DDBJ databases">
        <authorList>
            <person name="Evans L.H."/>
            <person name="Alamgir A."/>
            <person name="Owens N."/>
            <person name="Weber N.D."/>
            <person name="Virtaneva K."/>
            <person name="Barbian K."/>
            <person name="Babar A."/>
            <person name="Rosenke K."/>
        </authorList>
    </citation>
    <scope>NUCLEOTIDE SEQUENCE</scope>
    <source>
        <strain evidence="1">86-1</strain>
    </source>
</reference>
<protein>
    <submittedName>
        <fullName evidence="1">Uncharacterized protein</fullName>
    </submittedName>
</protein>
<accession>A0A212K0W6</accession>
<name>A0A212K0W6_9BACT</name>
<sequence>MNPQFKRVQNYNNCRNFSDKILVEYKETIYFCTNSPKMSNFHD</sequence>
<proteinExistence type="predicted"/>
<dbReference type="EMBL" id="FLUM01000003">
    <property type="protein sequence ID" value="SBW05364.1"/>
    <property type="molecule type" value="Genomic_DNA"/>
</dbReference>
<dbReference type="AlphaFoldDB" id="A0A212K0W6"/>